<keyword evidence="3" id="KW-1185">Reference proteome</keyword>
<dbReference type="PANTHER" id="PTHR12788:SF10">
    <property type="entry name" value="PROTEIN-TYROSINE SULFOTRANSFERASE"/>
    <property type="match status" value="1"/>
</dbReference>
<dbReference type="SUPFAM" id="SSF52540">
    <property type="entry name" value="P-loop containing nucleoside triphosphate hydrolases"/>
    <property type="match status" value="1"/>
</dbReference>
<dbReference type="InterPro" id="IPR027417">
    <property type="entry name" value="P-loop_NTPase"/>
</dbReference>
<comment type="caution">
    <text evidence="2">The sequence shown here is derived from an EMBL/GenBank/DDBJ whole genome shotgun (WGS) entry which is preliminary data.</text>
</comment>
<evidence type="ECO:0000256" key="1">
    <source>
        <dbReference type="ARBA" id="ARBA00022679"/>
    </source>
</evidence>
<organism evidence="2 3">
    <name type="scientific">Namhaeicola litoreus</name>
    <dbReference type="NCBI Taxonomy" id="1052145"/>
    <lineage>
        <taxon>Bacteria</taxon>
        <taxon>Pseudomonadati</taxon>
        <taxon>Bacteroidota</taxon>
        <taxon>Flavobacteriia</taxon>
        <taxon>Flavobacteriales</taxon>
        <taxon>Flavobacteriaceae</taxon>
        <taxon>Namhaeicola</taxon>
    </lineage>
</organism>
<name>A0ABW3Y8F0_9FLAO</name>
<gene>
    <name evidence="2" type="ORF">ACFQ39_14550</name>
</gene>
<dbReference type="EMBL" id="JBHTMY010000004">
    <property type="protein sequence ID" value="MFD1316843.1"/>
    <property type="molecule type" value="Genomic_DNA"/>
</dbReference>
<dbReference type="Proteomes" id="UP001597201">
    <property type="component" value="Unassembled WGS sequence"/>
</dbReference>
<dbReference type="InterPro" id="IPR026634">
    <property type="entry name" value="TPST-like"/>
</dbReference>
<dbReference type="Pfam" id="PF13469">
    <property type="entry name" value="Sulfotransfer_3"/>
    <property type="match status" value="1"/>
</dbReference>
<keyword evidence="1 2" id="KW-0808">Transferase</keyword>
<sequence>MDKKVKPIFIFGLPRSGSTLLQKIISHSKQVSTVSEPWILLPLTYLQKKDGLLTIYSHSKAIDAINDLNMSLNEKGNSIDELIREFTLSLYQKLSGDSSIYFLDKTPRYFLIIPEIVKLFPEAKFIFLFRNPLSQFSSKLNTRRDNKFKNLYSSYIDLNEGPNLLASGFKSYSSISLKLTYEDIIFRTDQTIQKIEDYLSISIKDDSSLDLGMVELKGSMGDPLLNFGGNDKIDESSINKWKETFSTVLRKKIAANYLYQIGDDYFDCLGKSRKQLIEELNDINTSIVHEIKSSPLDLYHLLYNKILSKFKPYLIFPRIFKKHQWIKNNFLN</sequence>
<dbReference type="Gene3D" id="3.40.50.300">
    <property type="entry name" value="P-loop containing nucleotide triphosphate hydrolases"/>
    <property type="match status" value="1"/>
</dbReference>
<accession>A0ABW3Y8F0</accession>
<dbReference type="GO" id="GO:0016740">
    <property type="term" value="F:transferase activity"/>
    <property type="evidence" value="ECO:0007669"/>
    <property type="project" value="UniProtKB-KW"/>
</dbReference>
<proteinExistence type="predicted"/>
<evidence type="ECO:0000313" key="3">
    <source>
        <dbReference type="Proteomes" id="UP001597201"/>
    </source>
</evidence>
<dbReference type="PANTHER" id="PTHR12788">
    <property type="entry name" value="PROTEIN-TYROSINE SULFOTRANSFERASE 2"/>
    <property type="match status" value="1"/>
</dbReference>
<protein>
    <submittedName>
        <fullName evidence="2">Sulfotransferase family protein</fullName>
        <ecNumber evidence="2">2.8.2.-</ecNumber>
    </submittedName>
</protein>
<dbReference type="EC" id="2.8.2.-" evidence="2"/>
<evidence type="ECO:0000313" key="2">
    <source>
        <dbReference type="EMBL" id="MFD1316843.1"/>
    </source>
</evidence>
<reference evidence="3" key="1">
    <citation type="journal article" date="2019" name="Int. J. Syst. Evol. Microbiol.">
        <title>The Global Catalogue of Microorganisms (GCM) 10K type strain sequencing project: providing services to taxonomists for standard genome sequencing and annotation.</title>
        <authorList>
            <consortium name="The Broad Institute Genomics Platform"/>
            <consortium name="The Broad Institute Genome Sequencing Center for Infectious Disease"/>
            <person name="Wu L."/>
            <person name="Ma J."/>
        </authorList>
    </citation>
    <scope>NUCLEOTIDE SEQUENCE [LARGE SCALE GENOMIC DNA]</scope>
    <source>
        <strain evidence="3">CCUG 61485</strain>
    </source>
</reference>
<dbReference type="RefSeq" id="WP_377180281.1">
    <property type="nucleotide sequence ID" value="NZ_JBHTMY010000004.1"/>
</dbReference>